<evidence type="ECO:0000313" key="5">
    <source>
        <dbReference type="Proteomes" id="UP001501508"/>
    </source>
</evidence>
<sequence>MDDEQGIQKILEHFLKNEFEVVIKDDGLAGMQWLEEGNVADLIIADLNMPNLDGKEFLKQLRAGNMYSDIPVIILSGSDDSKEKIQCLNAGADDFMIKPFNPMEVLAKINAIFRRTQR</sequence>
<evidence type="ECO:0000259" key="3">
    <source>
        <dbReference type="PROSITE" id="PS50110"/>
    </source>
</evidence>
<evidence type="ECO:0000313" key="4">
    <source>
        <dbReference type="EMBL" id="GAA4443678.1"/>
    </source>
</evidence>
<reference evidence="5" key="1">
    <citation type="journal article" date="2019" name="Int. J. Syst. Evol. Microbiol.">
        <title>The Global Catalogue of Microorganisms (GCM) 10K type strain sequencing project: providing services to taxonomists for standard genome sequencing and annotation.</title>
        <authorList>
            <consortium name="The Broad Institute Genomics Platform"/>
            <consortium name="The Broad Institute Genome Sequencing Center for Infectious Disease"/>
            <person name="Wu L."/>
            <person name="Ma J."/>
        </authorList>
    </citation>
    <scope>NUCLEOTIDE SEQUENCE [LARGE SCALE GENOMIC DNA]</scope>
    <source>
        <strain evidence="5">JCM 31920</strain>
    </source>
</reference>
<dbReference type="InterPro" id="IPR001789">
    <property type="entry name" value="Sig_transdc_resp-reg_receiver"/>
</dbReference>
<dbReference type="PANTHER" id="PTHR44591">
    <property type="entry name" value="STRESS RESPONSE REGULATOR PROTEIN 1"/>
    <property type="match status" value="1"/>
</dbReference>
<protein>
    <submittedName>
        <fullName evidence="4">Response regulator</fullName>
    </submittedName>
</protein>
<keyword evidence="5" id="KW-1185">Reference proteome</keyword>
<dbReference type="Gene3D" id="3.40.50.2300">
    <property type="match status" value="1"/>
</dbReference>
<dbReference type="Proteomes" id="UP001501508">
    <property type="component" value="Unassembled WGS sequence"/>
</dbReference>
<dbReference type="SMART" id="SM00448">
    <property type="entry name" value="REC"/>
    <property type="match status" value="1"/>
</dbReference>
<organism evidence="4 5">
    <name type="scientific">Ravibacter arvi</name>
    <dbReference type="NCBI Taxonomy" id="2051041"/>
    <lineage>
        <taxon>Bacteria</taxon>
        <taxon>Pseudomonadati</taxon>
        <taxon>Bacteroidota</taxon>
        <taxon>Cytophagia</taxon>
        <taxon>Cytophagales</taxon>
        <taxon>Spirosomataceae</taxon>
        <taxon>Ravibacter</taxon>
    </lineage>
</organism>
<name>A0ABP8M6B3_9BACT</name>
<evidence type="ECO:0000256" key="1">
    <source>
        <dbReference type="ARBA" id="ARBA00022553"/>
    </source>
</evidence>
<accession>A0ABP8M6B3</accession>
<feature type="modified residue" description="4-aspartylphosphate" evidence="2">
    <location>
        <position position="46"/>
    </location>
</feature>
<keyword evidence="1 2" id="KW-0597">Phosphoprotein</keyword>
<dbReference type="InterPro" id="IPR011006">
    <property type="entry name" value="CheY-like_superfamily"/>
</dbReference>
<dbReference type="PROSITE" id="PS50110">
    <property type="entry name" value="RESPONSE_REGULATORY"/>
    <property type="match status" value="1"/>
</dbReference>
<feature type="domain" description="Response regulatory" evidence="3">
    <location>
        <begin position="1"/>
        <end position="113"/>
    </location>
</feature>
<evidence type="ECO:0000256" key="2">
    <source>
        <dbReference type="PROSITE-ProRule" id="PRU00169"/>
    </source>
</evidence>
<dbReference type="EMBL" id="BAABEY010000030">
    <property type="protein sequence ID" value="GAA4443678.1"/>
    <property type="molecule type" value="Genomic_DNA"/>
</dbReference>
<proteinExistence type="predicted"/>
<comment type="caution">
    <text evidence="4">The sequence shown here is derived from an EMBL/GenBank/DDBJ whole genome shotgun (WGS) entry which is preliminary data.</text>
</comment>
<gene>
    <name evidence="4" type="ORF">GCM10023091_32640</name>
</gene>
<dbReference type="Pfam" id="PF00072">
    <property type="entry name" value="Response_reg"/>
    <property type="match status" value="1"/>
</dbReference>
<dbReference type="InterPro" id="IPR050595">
    <property type="entry name" value="Bact_response_regulator"/>
</dbReference>
<dbReference type="PANTHER" id="PTHR44591:SF3">
    <property type="entry name" value="RESPONSE REGULATORY DOMAIN-CONTAINING PROTEIN"/>
    <property type="match status" value="1"/>
</dbReference>
<dbReference type="SUPFAM" id="SSF52172">
    <property type="entry name" value="CheY-like"/>
    <property type="match status" value="1"/>
</dbReference>